<dbReference type="PANTHER" id="PTHR45586">
    <property type="entry name" value="TPR REPEAT-CONTAINING PROTEIN PA4667"/>
    <property type="match status" value="1"/>
</dbReference>
<dbReference type="SMART" id="SM00028">
    <property type="entry name" value="TPR"/>
    <property type="match status" value="2"/>
</dbReference>
<gene>
    <name evidence="4" type="ORF">DI563_00745</name>
</gene>
<dbReference type="SUPFAM" id="SSF48452">
    <property type="entry name" value="TPR-like"/>
    <property type="match status" value="1"/>
</dbReference>
<reference evidence="4 5" key="1">
    <citation type="submission" date="2017-08" db="EMBL/GenBank/DDBJ databases">
        <title>Infants hospitalized years apart are colonized by the same room-sourced microbial strains.</title>
        <authorList>
            <person name="Brooks B."/>
            <person name="Olm M.R."/>
            <person name="Firek B.A."/>
            <person name="Baker R."/>
            <person name="Thomas B.C."/>
            <person name="Morowitz M.J."/>
            <person name="Banfield J.F."/>
        </authorList>
    </citation>
    <scope>NUCLEOTIDE SEQUENCE [LARGE SCALE GENOMIC DNA]</scope>
    <source>
        <strain evidence="4">S2_005_003_R2_41</strain>
    </source>
</reference>
<feature type="repeat" description="TPR" evidence="3">
    <location>
        <begin position="213"/>
        <end position="246"/>
    </location>
</feature>
<name>A0A2W5S6H0_VARPD</name>
<comment type="caution">
    <text evidence="4">The sequence shown here is derived from an EMBL/GenBank/DDBJ whole genome shotgun (WGS) entry which is preliminary data.</text>
</comment>
<keyword evidence="1" id="KW-0677">Repeat</keyword>
<accession>A0A2W5S6H0</accession>
<evidence type="ECO:0000256" key="3">
    <source>
        <dbReference type="PROSITE-ProRule" id="PRU00339"/>
    </source>
</evidence>
<dbReference type="PANTHER" id="PTHR45586:SF1">
    <property type="entry name" value="LIPOPOLYSACCHARIDE ASSEMBLY PROTEIN B"/>
    <property type="match status" value="1"/>
</dbReference>
<dbReference type="PROSITE" id="PS50005">
    <property type="entry name" value="TPR"/>
    <property type="match status" value="1"/>
</dbReference>
<dbReference type="Pfam" id="PF13424">
    <property type="entry name" value="TPR_12"/>
    <property type="match status" value="1"/>
</dbReference>
<organism evidence="4 5">
    <name type="scientific">Variovorax paradoxus</name>
    <dbReference type="NCBI Taxonomy" id="34073"/>
    <lineage>
        <taxon>Bacteria</taxon>
        <taxon>Pseudomonadati</taxon>
        <taxon>Pseudomonadota</taxon>
        <taxon>Betaproteobacteria</taxon>
        <taxon>Burkholderiales</taxon>
        <taxon>Comamonadaceae</taxon>
        <taxon>Variovorax</taxon>
    </lineage>
</organism>
<dbReference type="InterPro" id="IPR011990">
    <property type="entry name" value="TPR-like_helical_dom_sf"/>
</dbReference>
<evidence type="ECO:0000313" key="5">
    <source>
        <dbReference type="Proteomes" id="UP000249135"/>
    </source>
</evidence>
<evidence type="ECO:0000256" key="2">
    <source>
        <dbReference type="ARBA" id="ARBA00022803"/>
    </source>
</evidence>
<proteinExistence type="predicted"/>
<dbReference type="InterPro" id="IPR051012">
    <property type="entry name" value="CellSynth/LPSAsmb/PSIAsmb"/>
</dbReference>
<evidence type="ECO:0000313" key="4">
    <source>
        <dbReference type="EMBL" id="PZQ78357.1"/>
    </source>
</evidence>
<dbReference type="EMBL" id="QFPP01000002">
    <property type="protein sequence ID" value="PZQ78357.1"/>
    <property type="molecule type" value="Genomic_DNA"/>
</dbReference>
<evidence type="ECO:0000256" key="1">
    <source>
        <dbReference type="ARBA" id="ARBA00022737"/>
    </source>
</evidence>
<protein>
    <submittedName>
        <fullName evidence="4">Uncharacterized protein</fullName>
    </submittedName>
</protein>
<sequence length="277" mass="30924">MAASVETHPYTLAVVRRMSGLSRHAIARLVELGFVSPVLRERKYRYSFQDAVLLRSAFELRAANIPTRRILAALRQLRQRLPPDAPTAGLRLGSDDGQRIAVRSGSLRWEPASGQMMLALDAADSSSAVHRFEDLANSGNATDRAVDTRFAKAEGLEDVDPIAAERAYRALLHDDPGHAHANLNLGFMLCEAQRFEEAESLYRDARRHCEDDPLILFNHAVALEAIGRNDEALSAYEQSLILDPQLLDAHQNAALLYSEMGKPQMAIRHFSAYRRLR</sequence>
<dbReference type="InterPro" id="IPR019734">
    <property type="entry name" value="TPR_rpt"/>
</dbReference>
<keyword evidence="2 3" id="KW-0802">TPR repeat</keyword>
<dbReference type="Gene3D" id="1.25.40.10">
    <property type="entry name" value="Tetratricopeptide repeat domain"/>
    <property type="match status" value="1"/>
</dbReference>
<dbReference type="Proteomes" id="UP000249135">
    <property type="component" value="Unassembled WGS sequence"/>
</dbReference>
<dbReference type="AlphaFoldDB" id="A0A2W5S6H0"/>